<dbReference type="RefSeq" id="WP_159901155.1">
    <property type="nucleotide sequence ID" value="NZ_BAABFX010000004.1"/>
</dbReference>
<evidence type="ECO:0000313" key="2">
    <source>
        <dbReference type="Proteomes" id="UP001500390"/>
    </source>
</evidence>
<name>A0ABP8J842_9MICO</name>
<comment type="caution">
    <text evidence="1">The sequence shown here is derived from an EMBL/GenBank/DDBJ whole genome shotgun (WGS) entry which is preliminary data.</text>
</comment>
<organism evidence="1 2">
    <name type="scientific">Ornithinibacter aureus</name>
    <dbReference type="NCBI Taxonomy" id="622664"/>
    <lineage>
        <taxon>Bacteria</taxon>
        <taxon>Bacillati</taxon>
        <taxon>Actinomycetota</taxon>
        <taxon>Actinomycetes</taxon>
        <taxon>Micrococcales</taxon>
        <taxon>Intrasporangiaceae</taxon>
        <taxon>Ornithinibacter</taxon>
    </lineage>
</organism>
<sequence>MPDVSFTPGSYLRELRGGSAATRPQAIAYNSDWTDYDRQVVARELDRVAPRTAYLWRTESNAYIRATDTQGHALLYIAAGYLWWHADYAPELPQGVERDGDGWILALSTRRESGPRRSPIEDEAAEICPKCRMYVLSASGVCFKCDE</sequence>
<accession>A0ABP8J842</accession>
<dbReference type="EMBL" id="BAABFX010000004">
    <property type="protein sequence ID" value="GAA4386658.1"/>
    <property type="molecule type" value="Genomic_DNA"/>
</dbReference>
<reference evidence="2" key="1">
    <citation type="journal article" date="2019" name="Int. J. Syst. Evol. Microbiol.">
        <title>The Global Catalogue of Microorganisms (GCM) 10K type strain sequencing project: providing services to taxonomists for standard genome sequencing and annotation.</title>
        <authorList>
            <consortium name="The Broad Institute Genomics Platform"/>
            <consortium name="The Broad Institute Genome Sequencing Center for Infectious Disease"/>
            <person name="Wu L."/>
            <person name="Ma J."/>
        </authorList>
    </citation>
    <scope>NUCLEOTIDE SEQUENCE [LARGE SCALE GENOMIC DNA]</scope>
    <source>
        <strain evidence="2">JCM 17738</strain>
    </source>
</reference>
<protein>
    <submittedName>
        <fullName evidence="1">Uncharacterized protein</fullName>
    </submittedName>
</protein>
<evidence type="ECO:0000313" key="1">
    <source>
        <dbReference type="EMBL" id="GAA4386658.1"/>
    </source>
</evidence>
<keyword evidence="2" id="KW-1185">Reference proteome</keyword>
<gene>
    <name evidence="1" type="ORF">GCM10023153_00470</name>
</gene>
<proteinExistence type="predicted"/>
<dbReference type="Proteomes" id="UP001500390">
    <property type="component" value="Unassembled WGS sequence"/>
</dbReference>